<feature type="region of interest" description="Disordered" evidence="6">
    <location>
        <begin position="220"/>
        <end position="242"/>
    </location>
</feature>
<evidence type="ECO:0000313" key="9">
    <source>
        <dbReference type="Proteomes" id="UP000823561"/>
    </source>
</evidence>
<dbReference type="Gene3D" id="4.10.410.10">
    <property type="entry name" value="Pancreatic trypsin inhibitor Kunitz domain"/>
    <property type="match status" value="3"/>
</dbReference>
<dbReference type="PANTHER" id="PTHR10083">
    <property type="entry name" value="KUNITZ-TYPE PROTEASE INHIBITOR-RELATED"/>
    <property type="match status" value="1"/>
</dbReference>
<dbReference type="SMART" id="SM00131">
    <property type="entry name" value="KU"/>
    <property type="match status" value="3"/>
</dbReference>
<dbReference type="PROSITE" id="PS00280">
    <property type="entry name" value="BPTI_KUNITZ_1"/>
    <property type="match status" value="2"/>
</dbReference>
<dbReference type="PANTHER" id="PTHR10083:SF373">
    <property type="entry name" value="SERINE PEPTIDASE INHIBITOR, KUNITZ TYPE, 2"/>
    <property type="match status" value="1"/>
</dbReference>
<feature type="domain" description="BPTI/Kunitz inhibitor" evidence="7">
    <location>
        <begin position="49"/>
        <end position="99"/>
    </location>
</feature>
<keyword evidence="9" id="KW-1185">Reference proteome</keyword>
<dbReference type="GO" id="GO:0005615">
    <property type="term" value="C:extracellular space"/>
    <property type="evidence" value="ECO:0007669"/>
    <property type="project" value="TreeGrafter"/>
</dbReference>
<gene>
    <name evidence="8" type="ORF">AALO_G00257570</name>
</gene>
<dbReference type="SUPFAM" id="SSF57362">
    <property type="entry name" value="BPTI-like"/>
    <property type="match status" value="3"/>
</dbReference>
<organism evidence="8 9">
    <name type="scientific">Alosa alosa</name>
    <name type="common">allis shad</name>
    <dbReference type="NCBI Taxonomy" id="278164"/>
    <lineage>
        <taxon>Eukaryota</taxon>
        <taxon>Metazoa</taxon>
        <taxon>Chordata</taxon>
        <taxon>Craniata</taxon>
        <taxon>Vertebrata</taxon>
        <taxon>Euteleostomi</taxon>
        <taxon>Actinopterygii</taxon>
        <taxon>Neopterygii</taxon>
        <taxon>Teleostei</taxon>
        <taxon>Clupei</taxon>
        <taxon>Clupeiformes</taxon>
        <taxon>Clupeoidei</taxon>
        <taxon>Clupeidae</taxon>
        <taxon>Alosa</taxon>
    </lineage>
</organism>
<dbReference type="FunFam" id="4.10.410.10:FF:000004">
    <property type="entry name" value="Tissue factor pathway inhibitor"/>
    <property type="match status" value="1"/>
</dbReference>
<evidence type="ECO:0000259" key="7">
    <source>
        <dbReference type="PROSITE" id="PS50279"/>
    </source>
</evidence>
<dbReference type="Proteomes" id="UP000823561">
    <property type="component" value="Chromosome 20"/>
</dbReference>
<keyword evidence="2" id="KW-0964">Secreted</keyword>
<feature type="domain" description="BPTI/Kunitz inhibitor" evidence="7">
    <location>
        <begin position="169"/>
        <end position="219"/>
    </location>
</feature>
<keyword evidence="5" id="KW-1015">Disulfide bond</keyword>
<evidence type="ECO:0000313" key="8">
    <source>
        <dbReference type="EMBL" id="KAG5264744.1"/>
    </source>
</evidence>
<name>A0AAV6FQI6_9TELE</name>
<sequence>MITTQSSLRLTVSTTVIQQFYNMEYLCALSFLLMALFENVSTLKSKDVCLLEMDEGPCRADIQRYFYNRSSQRCEEFSYGGCQGNGNNFNSYAECQKACWKIPKIPQICRFPMNVGPCRALHKKYFFNMTSMQCEIFFYGGCDGNENRFDSMDSCLEYCKPRKTFPLVCLDPLDKGRCSASIPRYYFNSVTKMCKEFEYSGCGGSNNNFISRQSCIDVCGKGGKPPRKPRRRSGSRILRRQS</sequence>
<dbReference type="GO" id="GO:0004867">
    <property type="term" value="F:serine-type endopeptidase inhibitor activity"/>
    <property type="evidence" value="ECO:0007669"/>
    <property type="project" value="UniProtKB-KW"/>
</dbReference>
<feature type="domain" description="BPTI/Kunitz inhibitor" evidence="7">
    <location>
        <begin position="109"/>
        <end position="159"/>
    </location>
</feature>
<dbReference type="InterPro" id="IPR002223">
    <property type="entry name" value="Kunitz_BPTI"/>
</dbReference>
<evidence type="ECO:0000256" key="4">
    <source>
        <dbReference type="ARBA" id="ARBA00022900"/>
    </source>
</evidence>
<proteinExistence type="predicted"/>
<dbReference type="InterPro" id="IPR036880">
    <property type="entry name" value="Kunitz_BPTI_sf"/>
</dbReference>
<evidence type="ECO:0000256" key="5">
    <source>
        <dbReference type="ARBA" id="ARBA00023157"/>
    </source>
</evidence>
<dbReference type="FunFam" id="4.10.410.10:FF:000011">
    <property type="entry name" value="Tissue factor pathway inhibitor"/>
    <property type="match status" value="1"/>
</dbReference>
<comment type="caution">
    <text evidence="8">The sequence shown here is derived from an EMBL/GenBank/DDBJ whole genome shotgun (WGS) entry which is preliminary data.</text>
</comment>
<evidence type="ECO:0000256" key="1">
    <source>
        <dbReference type="ARBA" id="ARBA00004613"/>
    </source>
</evidence>
<comment type="subcellular location">
    <subcellularLocation>
        <location evidence="1">Secreted</location>
    </subcellularLocation>
</comment>
<feature type="compositionally biased region" description="Basic residues" evidence="6">
    <location>
        <begin position="224"/>
        <end position="242"/>
    </location>
</feature>
<evidence type="ECO:0000256" key="6">
    <source>
        <dbReference type="SAM" id="MobiDB-lite"/>
    </source>
</evidence>
<evidence type="ECO:0000256" key="2">
    <source>
        <dbReference type="ARBA" id="ARBA00022525"/>
    </source>
</evidence>
<dbReference type="PRINTS" id="PR00759">
    <property type="entry name" value="BASICPTASE"/>
</dbReference>
<dbReference type="InterPro" id="IPR050098">
    <property type="entry name" value="TFPI/VKTCI-like"/>
</dbReference>
<dbReference type="InterPro" id="IPR020901">
    <property type="entry name" value="Prtase_inh_Kunz-CS"/>
</dbReference>
<dbReference type="EMBL" id="JADWDJ010000020">
    <property type="protein sequence ID" value="KAG5264744.1"/>
    <property type="molecule type" value="Genomic_DNA"/>
</dbReference>
<evidence type="ECO:0000256" key="3">
    <source>
        <dbReference type="ARBA" id="ARBA00022690"/>
    </source>
</evidence>
<dbReference type="Pfam" id="PF00014">
    <property type="entry name" value="Kunitz_BPTI"/>
    <property type="match status" value="3"/>
</dbReference>
<protein>
    <recommendedName>
        <fullName evidence="7">BPTI/Kunitz inhibitor domain-containing protein</fullName>
    </recommendedName>
</protein>
<keyword evidence="3" id="KW-0646">Protease inhibitor</keyword>
<keyword evidence="4" id="KW-0722">Serine protease inhibitor</keyword>
<accession>A0AAV6FQI6</accession>
<dbReference type="AlphaFoldDB" id="A0AAV6FQI6"/>
<reference evidence="8" key="1">
    <citation type="submission" date="2020-10" db="EMBL/GenBank/DDBJ databases">
        <title>Chromosome-scale genome assembly of the Allis shad, Alosa alosa.</title>
        <authorList>
            <person name="Margot Z."/>
            <person name="Christophe K."/>
            <person name="Cabau C."/>
            <person name="Louis A."/>
            <person name="Berthelot C."/>
            <person name="Parey E."/>
            <person name="Roest Crollius H."/>
            <person name="Montfort J."/>
            <person name="Robinson-Rechavi M."/>
            <person name="Bucao C."/>
            <person name="Bouchez O."/>
            <person name="Gislard M."/>
            <person name="Lluch J."/>
            <person name="Milhes M."/>
            <person name="Lampietro C."/>
            <person name="Lopez Roques C."/>
            <person name="Donnadieu C."/>
            <person name="Braasch I."/>
            <person name="Desvignes T."/>
            <person name="Postlethwait J."/>
            <person name="Bobe J."/>
            <person name="Guiguen Y."/>
        </authorList>
    </citation>
    <scope>NUCLEOTIDE SEQUENCE</scope>
    <source>
        <strain evidence="8">M-15738</strain>
        <tissue evidence="8">Blood</tissue>
    </source>
</reference>
<dbReference type="PROSITE" id="PS50279">
    <property type="entry name" value="BPTI_KUNITZ_2"/>
    <property type="match status" value="3"/>
</dbReference>